<organism evidence="1 2">
    <name type="scientific">Xanthocytophaga agilis</name>
    <dbReference type="NCBI Taxonomy" id="3048010"/>
    <lineage>
        <taxon>Bacteria</taxon>
        <taxon>Pseudomonadati</taxon>
        <taxon>Bacteroidota</taxon>
        <taxon>Cytophagia</taxon>
        <taxon>Cytophagales</taxon>
        <taxon>Rhodocytophagaceae</taxon>
        <taxon>Xanthocytophaga</taxon>
    </lineage>
</organism>
<evidence type="ECO:0000313" key="2">
    <source>
        <dbReference type="Proteomes" id="UP001232063"/>
    </source>
</evidence>
<sequence>MKSAPNTIHAELAKAREEIEQLHIRMHEFSKLPLKIRLVRFREIIHTSGKIFFLNHLIHDLEEELYKQTPTTQEQSPDNMSAG</sequence>
<reference evidence="1" key="1">
    <citation type="submission" date="2023-05" db="EMBL/GenBank/DDBJ databases">
        <authorList>
            <person name="Zhang X."/>
        </authorList>
    </citation>
    <scope>NUCLEOTIDE SEQUENCE</scope>
    <source>
        <strain evidence="1">BD1B2-1</strain>
    </source>
</reference>
<dbReference type="EMBL" id="JASJOU010000011">
    <property type="protein sequence ID" value="MDJ1504249.1"/>
    <property type="molecule type" value="Genomic_DNA"/>
</dbReference>
<name>A0AAE3RA35_9BACT</name>
<evidence type="ECO:0000313" key="1">
    <source>
        <dbReference type="EMBL" id="MDJ1504249.1"/>
    </source>
</evidence>
<dbReference type="AlphaFoldDB" id="A0AAE3RA35"/>
<comment type="caution">
    <text evidence="1">The sequence shown here is derived from an EMBL/GenBank/DDBJ whole genome shotgun (WGS) entry which is preliminary data.</text>
</comment>
<keyword evidence="2" id="KW-1185">Reference proteome</keyword>
<gene>
    <name evidence="1" type="ORF">QNI22_26560</name>
</gene>
<proteinExistence type="predicted"/>
<dbReference type="RefSeq" id="WP_314515336.1">
    <property type="nucleotide sequence ID" value="NZ_JASJOU010000011.1"/>
</dbReference>
<accession>A0AAE3RA35</accession>
<protein>
    <submittedName>
        <fullName evidence="1">Uncharacterized protein</fullName>
    </submittedName>
</protein>
<dbReference type="Proteomes" id="UP001232063">
    <property type="component" value="Unassembled WGS sequence"/>
</dbReference>